<dbReference type="EMBL" id="CP135131">
    <property type="protein sequence ID" value="WNP39791.1"/>
    <property type="molecule type" value="Genomic_DNA"/>
</dbReference>
<dbReference type="AlphaFoldDB" id="A0AA96L523"/>
<dbReference type="InterPro" id="IPR050179">
    <property type="entry name" value="Trans_hexapeptide_repeat"/>
</dbReference>
<dbReference type="InterPro" id="IPR011004">
    <property type="entry name" value="Trimer_LpxA-like_sf"/>
</dbReference>
<evidence type="ECO:0000256" key="1">
    <source>
        <dbReference type="ARBA" id="ARBA00007274"/>
    </source>
</evidence>
<proteinExistence type="inferred from homology"/>
<accession>A0AA96L523</accession>
<sequence length="311" mass="34458">MEYVKFKKPIHIKDILKEINIITEIYSYFINKNNMIYGVSNDLLDVDFTLSFVENIKNREQISKLSNALIITNSVDVEEFSDFNLVQVDDARYVFMKLIEKFKNDKKFECFTSDIEEVDWFISDKANIHPSAILEDNIIIKDNVVVSAGCTIKTGTFIDEGSIVRENTTIGCDGISLYKGKNEEVLRFPHIAGVYIGKNVEIGANCVIVRGTLTNTSISDHTVIGNLSNIGHGVKIGQKVWISVGAMIGGNCRIEDEVTIGLGVSIKNNLKIAKFSTVGMGSVVTKALTETKTVFGNPAKPVRPLNVGPKR</sequence>
<evidence type="ECO:0000313" key="5">
    <source>
        <dbReference type="EMBL" id="WNP39791.1"/>
    </source>
</evidence>
<dbReference type="SUPFAM" id="SSF51161">
    <property type="entry name" value="Trimeric LpxA-like enzymes"/>
    <property type="match status" value="1"/>
</dbReference>
<dbReference type="EMBL" id="CP134853">
    <property type="protein sequence ID" value="WNL27656.1"/>
    <property type="molecule type" value="Genomic_DNA"/>
</dbReference>
<organism evidence="5">
    <name type="scientific">Arcobacter sp. AZ-2023</name>
    <dbReference type="NCBI Taxonomy" id="3074453"/>
    <lineage>
        <taxon>Bacteria</taxon>
        <taxon>Pseudomonadati</taxon>
        <taxon>Campylobacterota</taxon>
        <taxon>Epsilonproteobacteria</taxon>
        <taxon>Campylobacterales</taxon>
        <taxon>Arcobacteraceae</taxon>
        <taxon>Arcobacter</taxon>
    </lineage>
</organism>
<evidence type="ECO:0000313" key="2">
    <source>
        <dbReference type="EMBL" id="WNL27656.1"/>
    </source>
</evidence>
<name>A0AA96L523_9BACT</name>
<dbReference type="EMBL" id="CP135130">
    <property type="protein sequence ID" value="WNP37699.1"/>
    <property type="molecule type" value="Genomic_DNA"/>
</dbReference>
<gene>
    <name evidence="4" type="ORF">RJG58_08660</name>
    <name evidence="5" type="ORF">RMP69_08660</name>
    <name evidence="2" type="ORF">RMQ65_10255</name>
    <name evidence="3" type="ORF">RMQ67_08660</name>
</gene>
<protein>
    <recommendedName>
        <fullName evidence="6">UDP-3-O-(3-hydroxymyristoyl)glucosamine N-acyltransferase</fullName>
    </recommendedName>
</protein>
<dbReference type="Gene3D" id="2.160.10.10">
    <property type="entry name" value="Hexapeptide repeat proteins"/>
    <property type="match status" value="1"/>
</dbReference>
<comment type="similarity">
    <text evidence="1">Belongs to the transferase hexapeptide repeat family.</text>
</comment>
<dbReference type="PANTHER" id="PTHR43300:SF7">
    <property type="entry name" value="UDP-N-ACETYLBACILLOSAMINE N-ACETYLTRANSFERASE"/>
    <property type="match status" value="1"/>
</dbReference>
<evidence type="ECO:0000313" key="3">
    <source>
        <dbReference type="EMBL" id="WNL31549.1"/>
    </source>
</evidence>
<evidence type="ECO:0000313" key="4">
    <source>
        <dbReference type="EMBL" id="WNP37699.1"/>
    </source>
</evidence>
<dbReference type="PANTHER" id="PTHR43300">
    <property type="entry name" value="ACETYLTRANSFERASE"/>
    <property type="match status" value="1"/>
</dbReference>
<dbReference type="EMBL" id="CP134855">
    <property type="protein sequence ID" value="WNL31549.1"/>
    <property type="molecule type" value="Genomic_DNA"/>
</dbReference>
<evidence type="ECO:0008006" key="6">
    <source>
        <dbReference type="Google" id="ProtNLM"/>
    </source>
</evidence>
<reference evidence="5" key="1">
    <citation type="submission" date="2023-09" db="EMBL/GenBank/DDBJ databases">
        <title>Arcobacter tbilisiensis sp. nov. isolated from chicken meat in Tbilisi, Georgia.</title>
        <authorList>
            <person name="Matthias R."/>
            <person name="Zautner A.E."/>
        </authorList>
    </citation>
    <scope>NUCLEOTIDE SEQUENCE</scope>
    <source>
        <strain evidence="4">LEO 101</strain>
        <strain evidence="2">LEO 49</strain>
        <strain evidence="5">LEO 50</strain>
        <strain evidence="3">LEO 53</strain>
    </source>
</reference>